<keyword evidence="7" id="KW-0378">Hydrolase</keyword>
<dbReference type="PANTHER" id="PTHR30194">
    <property type="entry name" value="CROSSOVER JUNCTION ENDODEOXYRIBONUCLEASE RUVC"/>
    <property type="match status" value="1"/>
</dbReference>
<evidence type="ECO:0000256" key="2">
    <source>
        <dbReference type="ARBA" id="ARBA00022490"/>
    </source>
</evidence>
<evidence type="ECO:0000256" key="8">
    <source>
        <dbReference type="ARBA" id="ARBA00022842"/>
    </source>
</evidence>
<gene>
    <name evidence="12" type="ORF">Q8791_28930</name>
</gene>
<keyword evidence="13" id="KW-1185">Reference proteome</keyword>
<accession>A0ABU7KG86</accession>
<dbReference type="RefSeq" id="WP_330095017.1">
    <property type="nucleotide sequence ID" value="NZ_JAUZMY010000045.1"/>
</dbReference>
<dbReference type="Proteomes" id="UP001356095">
    <property type="component" value="Unassembled WGS sequence"/>
</dbReference>
<dbReference type="InterPro" id="IPR002176">
    <property type="entry name" value="X-over_junc_endoDNase_RuvC"/>
</dbReference>
<dbReference type="Pfam" id="PF02075">
    <property type="entry name" value="RuvC"/>
    <property type="match status" value="1"/>
</dbReference>
<name>A0ABU7KG86_9ACTN</name>
<evidence type="ECO:0000256" key="9">
    <source>
        <dbReference type="ARBA" id="ARBA00023125"/>
    </source>
</evidence>
<evidence type="ECO:0000256" key="10">
    <source>
        <dbReference type="ARBA" id="ARBA00023172"/>
    </source>
</evidence>
<sequence>MSEVPRPVLGLDLAAVKSGYAVLHAGEILAVGTITAPPAAGEKRTAEDNMHRLDVVTHMVEVLLDRYRPGLAVLEDYAPGAKGSAAHRLAEISGAVRLACRRRAVPLALVGVRQVKQYATGSGTAAKSTMAVALYKRTGLELSEDEVDAWWIAAMGADHLGHPPAVLPAAQRAVLDRITWPETGQGVIL</sequence>
<evidence type="ECO:0000256" key="7">
    <source>
        <dbReference type="ARBA" id="ARBA00022801"/>
    </source>
</evidence>
<evidence type="ECO:0000256" key="6">
    <source>
        <dbReference type="ARBA" id="ARBA00022763"/>
    </source>
</evidence>
<dbReference type="SUPFAM" id="SSF53098">
    <property type="entry name" value="Ribonuclease H-like"/>
    <property type="match status" value="1"/>
</dbReference>
<evidence type="ECO:0000313" key="13">
    <source>
        <dbReference type="Proteomes" id="UP001356095"/>
    </source>
</evidence>
<keyword evidence="6" id="KW-0227">DNA damage</keyword>
<evidence type="ECO:0000256" key="5">
    <source>
        <dbReference type="ARBA" id="ARBA00022759"/>
    </source>
</evidence>
<keyword evidence="4" id="KW-0479">Metal-binding</keyword>
<keyword evidence="9" id="KW-0238">DNA-binding</keyword>
<keyword evidence="8" id="KW-0460">Magnesium</keyword>
<dbReference type="Gene3D" id="3.30.420.10">
    <property type="entry name" value="Ribonuclease H-like superfamily/Ribonuclease H"/>
    <property type="match status" value="1"/>
</dbReference>
<reference evidence="12 13" key="1">
    <citation type="submission" date="2023-08" db="EMBL/GenBank/DDBJ databases">
        <authorList>
            <person name="Girao M."/>
            <person name="Carvalho M.F."/>
        </authorList>
    </citation>
    <scope>NUCLEOTIDE SEQUENCE [LARGE SCALE GENOMIC DNA]</scope>
    <source>
        <strain evidence="12 13">CT-R113</strain>
    </source>
</reference>
<dbReference type="PRINTS" id="PR00696">
    <property type="entry name" value="RSOLVASERUVC"/>
</dbReference>
<evidence type="ECO:0000256" key="4">
    <source>
        <dbReference type="ARBA" id="ARBA00022723"/>
    </source>
</evidence>
<dbReference type="EMBL" id="JAUZMY010000045">
    <property type="protein sequence ID" value="MEE2041256.1"/>
    <property type="molecule type" value="Genomic_DNA"/>
</dbReference>
<evidence type="ECO:0000256" key="3">
    <source>
        <dbReference type="ARBA" id="ARBA00022722"/>
    </source>
</evidence>
<proteinExistence type="inferred from homology"/>
<dbReference type="InterPro" id="IPR036397">
    <property type="entry name" value="RNaseH_sf"/>
</dbReference>
<keyword evidence="3" id="KW-0540">Nuclease</keyword>
<comment type="similarity">
    <text evidence="1">Belongs to the RuvC family.</text>
</comment>
<protein>
    <submittedName>
        <fullName evidence="12">Crossover junction endodeoxyribonuclease RuvC</fullName>
    </submittedName>
</protein>
<keyword evidence="5" id="KW-0255">Endonuclease</keyword>
<keyword evidence="11" id="KW-0234">DNA repair</keyword>
<keyword evidence="2" id="KW-0963">Cytoplasm</keyword>
<dbReference type="PANTHER" id="PTHR30194:SF3">
    <property type="entry name" value="CROSSOVER JUNCTION ENDODEOXYRIBONUCLEASE RUVC"/>
    <property type="match status" value="1"/>
</dbReference>
<organism evidence="12 13">
    <name type="scientific">Nocardiopsis codii</name>
    <dbReference type="NCBI Taxonomy" id="3065942"/>
    <lineage>
        <taxon>Bacteria</taxon>
        <taxon>Bacillati</taxon>
        <taxon>Actinomycetota</taxon>
        <taxon>Actinomycetes</taxon>
        <taxon>Streptosporangiales</taxon>
        <taxon>Nocardiopsidaceae</taxon>
        <taxon>Nocardiopsis</taxon>
    </lineage>
</organism>
<dbReference type="InterPro" id="IPR012337">
    <property type="entry name" value="RNaseH-like_sf"/>
</dbReference>
<evidence type="ECO:0000256" key="1">
    <source>
        <dbReference type="ARBA" id="ARBA00009518"/>
    </source>
</evidence>
<evidence type="ECO:0000256" key="11">
    <source>
        <dbReference type="ARBA" id="ARBA00023204"/>
    </source>
</evidence>
<comment type="caution">
    <text evidence="12">The sequence shown here is derived from an EMBL/GenBank/DDBJ whole genome shotgun (WGS) entry which is preliminary data.</text>
</comment>
<evidence type="ECO:0000313" key="12">
    <source>
        <dbReference type="EMBL" id="MEE2041256.1"/>
    </source>
</evidence>
<keyword evidence="10" id="KW-0233">DNA recombination</keyword>